<evidence type="ECO:0000256" key="1">
    <source>
        <dbReference type="ARBA" id="ARBA00007867"/>
    </source>
</evidence>
<dbReference type="AlphaFoldDB" id="A0A290XFC8"/>
<dbReference type="GO" id="GO:0006596">
    <property type="term" value="P:polyamine biosynthetic process"/>
    <property type="evidence" value="ECO:0007669"/>
    <property type="project" value="UniProtKB-UniRule"/>
</dbReference>
<feature type="active site" description="Proton acceptor" evidence="4">
    <location>
        <position position="150"/>
    </location>
</feature>
<reference evidence="7" key="1">
    <citation type="submission" date="2017-09" db="EMBL/GenBank/DDBJ databases">
        <title>Luteimonas liuhanmingii sp.nov., isolated from the intestinal contents of Tibetan Plateau Pika in Yushu, Qinghai Province, China.</title>
        <authorList>
            <person name="Gui Z."/>
        </authorList>
    </citation>
    <scope>NUCLEOTIDE SEQUENCE [LARGE SCALE GENOMIC DNA]</scope>
    <source>
        <strain evidence="7">100111</strain>
    </source>
</reference>
<dbReference type="Pfam" id="PF01564">
    <property type="entry name" value="Spermine_synth"/>
    <property type="match status" value="1"/>
</dbReference>
<dbReference type="InterPro" id="IPR030374">
    <property type="entry name" value="PABS"/>
</dbReference>
<dbReference type="SUPFAM" id="SSF53335">
    <property type="entry name" value="S-adenosyl-L-methionine-dependent methyltransferases"/>
    <property type="match status" value="1"/>
</dbReference>
<sequence length="265" mass="29880">MADKDARSWIGRWLDRLRGRAAEPRKPYVRRHDGLVSLQFVRRQTQSRMVDGDADRLLIDYTRTMFGTLLWQPAPAVLGLVGLGGGSQAKFAYRHLPDTRIVAVENNPHVVALRGEFGIPEDDERLAVVVDDGFRFLEARPDSFDILLVDGYDAQGIPAELSTQAFYDACRDALTGTGVMACNLYVRDPETHVAKLRRAFGEDRVLVFDEPKMSNRVAFAWRGPLPALDAQGLTERVPLTIRSLLPEVFHRMAVRIVRQRTLIGR</sequence>
<dbReference type="PANTHER" id="PTHR43317">
    <property type="entry name" value="THERMOSPERMINE SYNTHASE ACAULIS5"/>
    <property type="match status" value="1"/>
</dbReference>
<proteinExistence type="inferred from homology"/>
<dbReference type="PROSITE" id="PS51006">
    <property type="entry name" value="PABS_2"/>
    <property type="match status" value="1"/>
</dbReference>
<protein>
    <submittedName>
        <fullName evidence="6">Transferase</fullName>
    </submittedName>
</protein>
<dbReference type="PANTHER" id="PTHR43317:SF11">
    <property type="entry name" value="POLYAMINE AMINOPROPYLTRANSFERASE 2"/>
    <property type="match status" value="1"/>
</dbReference>
<dbReference type="InterPro" id="IPR029063">
    <property type="entry name" value="SAM-dependent_MTases_sf"/>
</dbReference>
<dbReference type="Gene3D" id="3.40.50.150">
    <property type="entry name" value="Vaccinia Virus protein VP39"/>
    <property type="match status" value="1"/>
</dbReference>
<dbReference type="EMBL" id="CP023406">
    <property type="protein sequence ID" value="ATD67771.1"/>
    <property type="molecule type" value="Genomic_DNA"/>
</dbReference>
<feature type="domain" description="PABS" evidence="5">
    <location>
        <begin position="81"/>
        <end position="183"/>
    </location>
</feature>
<accession>A0A290XFC8</accession>
<dbReference type="Proteomes" id="UP000218968">
    <property type="component" value="Chromosome"/>
</dbReference>
<dbReference type="GO" id="GO:0016740">
    <property type="term" value="F:transferase activity"/>
    <property type="evidence" value="ECO:0007669"/>
    <property type="project" value="UniProtKB-UniRule"/>
</dbReference>
<evidence type="ECO:0000313" key="7">
    <source>
        <dbReference type="Proteomes" id="UP000218968"/>
    </source>
</evidence>
<gene>
    <name evidence="6" type="ORF">CNR27_10280</name>
</gene>
<evidence type="ECO:0000256" key="4">
    <source>
        <dbReference type="PROSITE-ProRule" id="PRU00354"/>
    </source>
</evidence>
<dbReference type="KEGG" id="lum:CNR27_10280"/>
<evidence type="ECO:0000259" key="5">
    <source>
        <dbReference type="PROSITE" id="PS51006"/>
    </source>
</evidence>
<dbReference type="OrthoDB" id="117774at2"/>
<evidence type="ECO:0000313" key="6">
    <source>
        <dbReference type="EMBL" id="ATD67771.1"/>
    </source>
</evidence>
<keyword evidence="3 4" id="KW-0620">Polyamine biosynthesis</keyword>
<keyword evidence="7" id="KW-1185">Reference proteome</keyword>
<dbReference type="RefSeq" id="WP_096298513.1">
    <property type="nucleotide sequence ID" value="NZ_CP023406.1"/>
</dbReference>
<evidence type="ECO:0000256" key="3">
    <source>
        <dbReference type="ARBA" id="ARBA00023115"/>
    </source>
</evidence>
<keyword evidence="2 4" id="KW-0808">Transferase</keyword>
<comment type="similarity">
    <text evidence="1">Belongs to the spermidine/spermine synthase family.</text>
</comment>
<name>A0A290XFC8_9GAMM</name>
<evidence type="ECO:0000256" key="2">
    <source>
        <dbReference type="ARBA" id="ARBA00022679"/>
    </source>
</evidence>
<organism evidence="6 7">
    <name type="scientific">Luteimonas chenhongjianii</name>
    <dbReference type="NCBI Taxonomy" id="2006110"/>
    <lineage>
        <taxon>Bacteria</taxon>
        <taxon>Pseudomonadati</taxon>
        <taxon>Pseudomonadota</taxon>
        <taxon>Gammaproteobacteria</taxon>
        <taxon>Lysobacterales</taxon>
        <taxon>Lysobacteraceae</taxon>
        <taxon>Luteimonas</taxon>
    </lineage>
</organism>